<reference evidence="7 8" key="1">
    <citation type="submission" date="2020-08" db="EMBL/GenBank/DDBJ databases">
        <title>A Genomic Blueprint of the Chicken Gut Microbiome.</title>
        <authorList>
            <person name="Gilroy R."/>
            <person name="Ravi A."/>
            <person name="Getino M."/>
            <person name="Pursley I."/>
            <person name="Horton D.L."/>
            <person name="Alikhan N.-F."/>
            <person name="Baker D."/>
            <person name="Gharbi K."/>
            <person name="Hall N."/>
            <person name="Watson M."/>
            <person name="Adriaenssens E.M."/>
            <person name="Foster-Nyarko E."/>
            <person name="Jarju S."/>
            <person name="Secka A."/>
            <person name="Antonio M."/>
            <person name="Oren A."/>
            <person name="Chaudhuri R."/>
            <person name="La Ragione R.M."/>
            <person name="Hildebrand F."/>
            <person name="Pallen M.J."/>
        </authorList>
    </citation>
    <scope>NUCLEOTIDE SEQUENCE [LARGE SCALE GENOMIC DNA]</scope>
    <source>
        <strain evidence="7 8">Sa3CUA8</strain>
    </source>
</reference>
<dbReference type="InterPro" id="IPR006282">
    <property type="entry name" value="Thi_PPkinase"/>
</dbReference>
<dbReference type="CDD" id="cd07995">
    <property type="entry name" value="TPK"/>
    <property type="match status" value="1"/>
</dbReference>
<dbReference type="SUPFAM" id="SSF63862">
    <property type="entry name" value="Thiamin pyrophosphokinase, substrate-binding domain"/>
    <property type="match status" value="1"/>
</dbReference>
<protein>
    <recommendedName>
        <fullName evidence="5">Thiamine diphosphokinase</fullName>
        <ecNumber evidence="5">2.7.6.2</ecNumber>
    </recommendedName>
</protein>
<keyword evidence="1 7" id="KW-0808">Transferase</keyword>
<dbReference type="PANTHER" id="PTHR41299:SF1">
    <property type="entry name" value="THIAMINE PYROPHOSPHOKINASE"/>
    <property type="match status" value="1"/>
</dbReference>
<evidence type="ECO:0000256" key="2">
    <source>
        <dbReference type="ARBA" id="ARBA00022741"/>
    </source>
</evidence>
<dbReference type="InterPro" id="IPR053149">
    <property type="entry name" value="TPK"/>
</dbReference>
<keyword evidence="4" id="KW-0067">ATP-binding</keyword>
<dbReference type="Gene3D" id="3.40.50.10240">
    <property type="entry name" value="Thiamin pyrophosphokinase, catalytic domain"/>
    <property type="match status" value="1"/>
</dbReference>
<keyword evidence="2" id="KW-0547">Nucleotide-binding</keyword>
<dbReference type="InterPro" id="IPR036371">
    <property type="entry name" value="TPK_B1-bd_sf"/>
</dbReference>
<dbReference type="GO" id="GO:0004788">
    <property type="term" value="F:thiamine diphosphokinase activity"/>
    <property type="evidence" value="ECO:0007669"/>
    <property type="project" value="UniProtKB-EC"/>
</dbReference>
<evidence type="ECO:0000256" key="1">
    <source>
        <dbReference type="ARBA" id="ARBA00022679"/>
    </source>
</evidence>
<evidence type="ECO:0000256" key="3">
    <source>
        <dbReference type="ARBA" id="ARBA00022777"/>
    </source>
</evidence>
<dbReference type="SUPFAM" id="SSF63999">
    <property type="entry name" value="Thiamin pyrophosphokinase, catalytic domain"/>
    <property type="match status" value="1"/>
</dbReference>
<dbReference type="EMBL" id="JACSQY010000001">
    <property type="protein sequence ID" value="MBD7907174.1"/>
    <property type="molecule type" value="Genomic_DNA"/>
</dbReference>
<dbReference type="SMART" id="SM00983">
    <property type="entry name" value="TPK_B1_binding"/>
    <property type="match status" value="1"/>
</dbReference>
<evidence type="ECO:0000313" key="8">
    <source>
        <dbReference type="Proteomes" id="UP000659496"/>
    </source>
</evidence>
<comment type="caution">
    <text evidence="7">The sequence shown here is derived from an EMBL/GenBank/DDBJ whole genome shotgun (WGS) entry which is preliminary data.</text>
</comment>
<keyword evidence="3" id="KW-0418">Kinase</keyword>
<name>A0ABR8PG79_9BACL</name>
<evidence type="ECO:0000256" key="5">
    <source>
        <dbReference type="NCBIfam" id="TIGR01378"/>
    </source>
</evidence>
<accession>A0ABR8PG79</accession>
<dbReference type="Pfam" id="PF04265">
    <property type="entry name" value="TPK_B1_binding"/>
    <property type="match status" value="1"/>
</dbReference>
<evidence type="ECO:0000259" key="6">
    <source>
        <dbReference type="SMART" id="SM00983"/>
    </source>
</evidence>
<dbReference type="Proteomes" id="UP000659496">
    <property type="component" value="Unassembled WGS sequence"/>
</dbReference>
<dbReference type="EC" id="2.7.6.2" evidence="5"/>
<evidence type="ECO:0000313" key="7">
    <source>
        <dbReference type="EMBL" id="MBD7907174.1"/>
    </source>
</evidence>
<dbReference type="RefSeq" id="WP_191688326.1">
    <property type="nucleotide sequence ID" value="NZ_JACSQY010000001.1"/>
</dbReference>
<dbReference type="InterPro" id="IPR007371">
    <property type="entry name" value="TPK_catalytic"/>
</dbReference>
<organism evidence="7 8">
    <name type="scientific">Sporosarcina gallistercoris</name>
    <dbReference type="NCBI Taxonomy" id="2762245"/>
    <lineage>
        <taxon>Bacteria</taxon>
        <taxon>Bacillati</taxon>
        <taxon>Bacillota</taxon>
        <taxon>Bacilli</taxon>
        <taxon>Bacillales</taxon>
        <taxon>Caryophanaceae</taxon>
        <taxon>Sporosarcina</taxon>
    </lineage>
</organism>
<sequence>MKTIIICAGGPEEEIIPLALFSDEDTQFIGADRGALHLLDAGIVPLAAVGDFDSISEEEMKKIESTGCFVERRSSEKDETDTELALNLAYSWSPERIILTGVTGGRLDHMFSAVQLLVRNAGDHKSTQLILANRQNELILLREGIYHFEKNAQFPYLSFYSMTEEVKDLTLTGVKYEVFSEDLRLGDTRFTSNEIVAPSCTISMQAGICLMVRSSDS</sequence>
<gene>
    <name evidence="7" type="ORF">H9659_02340</name>
</gene>
<feature type="domain" description="Thiamin pyrophosphokinase thiamin-binding" evidence="6">
    <location>
        <begin position="144"/>
        <end position="210"/>
    </location>
</feature>
<dbReference type="PANTHER" id="PTHR41299">
    <property type="entry name" value="THIAMINE PYROPHOSPHOKINASE"/>
    <property type="match status" value="1"/>
</dbReference>
<dbReference type="NCBIfam" id="TIGR01378">
    <property type="entry name" value="thi_PPkinase"/>
    <property type="match status" value="1"/>
</dbReference>
<keyword evidence="8" id="KW-1185">Reference proteome</keyword>
<dbReference type="InterPro" id="IPR007373">
    <property type="entry name" value="Thiamin_PyroPKinase_B1-bd"/>
</dbReference>
<dbReference type="InterPro" id="IPR036759">
    <property type="entry name" value="TPK_catalytic_sf"/>
</dbReference>
<dbReference type="Pfam" id="PF04263">
    <property type="entry name" value="TPK_catalytic"/>
    <property type="match status" value="1"/>
</dbReference>
<evidence type="ECO:0000256" key="4">
    <source>
        <dbReference type="ARBA" id="ARBA00022840"/>
    </source>
</evidence>
<proteinExistence type="predicted"/>